<dbReference type="EMBL" id="CM015726">
    <property type="protein sequence ID" value="KAF3699698.1"/>
    <property type="molecule type" value="Genomic_DNA"/>
</dbReference>
<feature type="compositionally biased region" description="Acidic residues" evidence="1">
    <location>
        <begin position="176"/>
        <end position="189"/>
    </location>
</feature>
<dbReference type="Pfam" id="PF15234">
    <property type="entry name" value="LAT"/>
    <property type="match status" value="1"/>
</dbReference>
<proteinExistence type="predicted"/>
<reference evidence="2 3" key="1">
    <citation type="submission" date="2019-02" db="EMBL/GenBank/DDBJ databases">
        <title>Opniocepnalus argus genome.</title>
        <authorList>
            <person name="Zhou C."/>
            <person name="Xiao S."/>
        </authorList>
    </citation>
    <scope>NUCLEOTIDE SEQUENCE [LARGE SCALE GENOMIC DNA]</scope>
    <source>
        <strain evidence="2">OARG1902GOOAL</strain>
        <tissue evidence="2">Muscle</tissue>
    </source>
</reference>
<evidence type="ECO:0000256" key="1">
    <source>
        <dbReference type="SAM" id="MobiDB-lite"/>
    </source>
</evidence>
<feature type="compositionally biased region" description="Low complexity" evidence="1">
    <location>
        <begin position="71"/>
        <end position="82"/>
    </location>
</feature>
<feature type="region of interest" description="Disordered" evidence="1">
    <location>
        <begin position="69"/>
        <end position="201"/>
    </location>
</feature>
<name>A0A6G1QBQ1_CHAAH</name>
<reference evidence="3" key="2">
    <citation type="submission" date="2019-02" db="EMBL/GenBank/DDBJ databases">
        <title>Opniocepnalus argus Var Kimnra genome.</title>
        <authorList>
            <person name="Zhou C."/>
            <person name="Xiao S."/>
        </authorList>
    </citation>
    <scope>NUCLEOTIDE SEQUENCE [LARGE SCALE GENOMIC DNA]</scope>
</reference>
<dbReference type="InterPro" id="IPR008359">
    <property type="entry name" value="Linker_for_activat_Tcells_prot"/>
</dbReference>
<accession>A0A6G1QBQ1</accession>
<gene>
    <name evidence="2" type="ORF">EXN66_Car015385</name>
</gene>
<dbReference type="Proteomes" id="UP000503349">
    <property type="component" value="Chromosome 15"/>
</dbReference>
<dbReference type="AlphaFoldDB" id="A0A6G1QBQ1"/>
<keyword evidence="3" id="KW-1185">Reference proteome</keyword>
<dbReference type="GO" id="GO:0016020">
    <property type="term" value="C:membrane"/>
    <property type="evidence" value="ECO:0007669"/>
    <property type="project" value="InterPro"/>
</dbReference>
<organism evidence="2 3">
    <name type="scientific">Channa argus</name>
    <name type="common">Northern snakehead</name>
    <name type="synonym">Ophicephalus argus</name>
    <dbReference type="NCBI Taxonomy" id="215402"/>
    <lineage>
        <taxon>Eukaryota</taxon>
        <taxon>Metazoa</taxon>
        <taxon>Chordata</taxon>
        <taxon>Craniata</taxon>
        <taxon>Vertebrata</taxon>
        <taxon>Euteleostomi</taxon>
        <taxon>Actinopterygii</taxon>
        <taxon>Neopterygii</taxon>
        <taxon>Teleostei</taxon>
        <taxon>Neoteleostei</taxon>
        <taxon>Acanthomorphata</taxon>
        <taxon>Anabantaria</taxon>
        <taxon>Anabantiformes</taxon>
        <taxon>Channoidei</taxon>
        <taxon>Channidae</taxon>
        <taxon>Channa</taxon>
    </lineage>
</organism>
<sequence length="201" mass="22349">MESPLFLAFLSAAFFISIVLLAVVCLDCRRKGPLAYIRETNPSDEYINPPTLTVMHPFAVQPTTDLRSIRSPSNLLSPVSPSTDSGVHWRHRSATPTETESNPSYENPVQDGPIDSDVEDPGYIVVLPDDAASPSVNQSRASTPSLDQHDYENFPEQAAKEDRDYQNVELQHFQNTDDDDDDDDSDDEANYVNQPPMIHSA</sequence>
<protein>
    <submittedName>
        <fullName evidence="2">Uncharacterized protein</fullName>
    </submittedName>
</protein>
<feature type="compositionally biased region" description="Polar residues" evidence="1">
    <location>
        <begin position="134"/>
        <end position="146"/>
    </location>
</feature>
<feature type="compositionally biased region" description="Basic and acidic residues" evidence="1">
    <location>
        <begin position="147"/>
        <end position="166"/>
    </location>
</feature>
<evidence type="ECO:0000313" key="2">
    <source>
        <dbReference type="EMBL" id="KAF3699698.1"/>
    </source>
</evidence>
<evidence type="ECO:0000313" key="3">
    <source>
        <dbReference type="Proteomes" id="UP000503349"/>
    </source>
</evidence>
<dbReference type="GO" id="GO:0007165">
    <property type="term" value="P:signal transduction"/>
    <property type="evidence" value="ECO:0007669"/>
    <property type="project" value="InterPro"/>
</dbReference>
<feature type="compositionally biased region" description="Polar residues" evidence="1">
    <location>
        <begin position="94"/>
        <end position="107"/>
    </location>
</feature>